<keyword evidence="2" id="KW-1185">Reference proteome</keyword>
<dbReference type="Proteomes" id="UP001062846">
    <property type="component" value="Chromosome 12"/>
</dbReference>
<reference evidence="1" key="1">
    <citation type="submission" date="2022-02" db="EMBL/GenBank/DDBJ databases">
        <title>Plant Genome Project.</title>
        <authorList>
            <person name="Zhang R.-G."/>
        </authorList>
    </citation>
    <scope>NUCLEOTIDE SEQUENCE</scope>
    <source>
        <strain evidence="1">AT1</strain>
    </source>
</reference>
<organism evidence="1 2">
    <name type="scientific">Rhododendron molle</name>
    <name type="common">Chinese azalea</name>
    <name type="synonym">Azalea mollis</name>
    <dbReference type="NCBI Taxonomy" id="49168"/>
    <lineage>
        <taxon>Eukaryota</taxon>
        <taxon>Viridiplantae</taxon>
        <taxon>Streptophyta</taxon>
        <taxon>Embryophyta</taxon>
        <taxon>Tracheophyta</taxon>
        <taxon>Spermatophyta</taxon>
        <taxon>Magnoliopsida</taxon>
        <taxon>eudicotyledons</taxon>
        <taxon>Gunneridae</taxon>
        <taxon>Pentapetalae</taxon>
        <taxon>asterids</taxon>
        <taxon>Ericales</taxon>
        <taxon>Ericaceae</taxon>
        <taxon>Ericoideae</taxon>
        <taxon>Rhodoreae</taxon>
        <taxon>Rhododendron</taxon>
    </lineage>
</organism>
<accession>A0ACC0LDG3</accession>
<evidence type="ECO:0000313" key="2">
    <source>
        <dbReference type="Proteomes" id="UP001062846"/>
    </source>
</evidence>
<proteinExistence type="predicted"/>
<sequence length="110" mass="12587">MVLCSVVRNTVLRTFELLDCAFDSSEFISAMNGSRSLVFEMRSKPSDARSNGVHNMVLCTSLRSTNPKSLKKVGCLASIRQTSIVLEQLQLFWPFFLSQSYFYKVVFHFF</sequence>
<evidence type="ECO:0000313" key="1">
    <source>
        <dbReference type="EMBL" id="KAI8526576.1"/>
    </source>
</evidence>
<protein>
    <submittedName>
        <fullName evidence="1">Uncharacterized protein</fullName>
    </submittedName>
</protein>
<comment type="caution">
    <text evidence="1">The sequence shown here is derived from an EMBL/GenBank/DDBJ whole genome shotgun (WGS) entry which is preliminary data.</text>
</comment>
<name>A0ACC0LDG3_RHOML</name>
<gene>
    <name evidence="1" type="ORF">RHMOL_Rhmol12G0007100</name>
</gene>
<dbReference type="EMBL" id="CM046399">
    <property type="protein sequence ID" value="KAI8526576.1"/>
    <property type="molecule type" value="Genomic_DNA"/>
</dbReference>